<evidence type="ECO:0000313" key="1">
    <source>
        <dbReference type="EMBL" id="OCK76652.1"/>
    </source>
</evidence>
<accession>A0A8E2JBU6</accession>
<proteinExistence type="predicted"/>
<reference evidence="1 2" key="1">
    <citation type="journal article" date="2016" name="Nat. Commun.">
        <title>Ectomycorrhizal ecology is imprinted in the genome of the dominant symbiotic fungus Cenococcum geophilum.</title>
        <authorList>
            <consortium name="DOE Joint Genome Institute"/>
            <person name="Peter M."/>
            <person name="Kohler A."/>
            <person name="Ohm R.A."/>
            <person name="Kuo A."/>
            <person name="Krutzmann J."/>
            <person name="Morin E."/>
            <person name="Arend M."/>
            <person name="Barry K.W."/>
            <person name="Binder M."/>
            <person name="Choi C."/>
            <person name="Clum A."/>
            <person name="Copeland A."/>
            <person name="Grisel N."/>
            <person name="Haridas S."/>
            <person name="Kipfer T."/>
            <person name="LaButti K."/>
            <person name="Lindquist E."/>
            <person name="Lipzen A."/>
            <person name="Maire R."/>
            <person name="Meier B."/>
            <person name="Mihaltcheva S."/>
            <person name="Molinier V."/>
            <person name="Murat C."/>
            <person name="Poggeler S."/>
            <person name="Quandt C.A."/>
            <person name="Sperisen C."/>
            <person name="Tritt A."/>
            <person name="Tisserant E."/>
            <person name="Crous P.W."/>
            <person name="Henrissat B."/>
            <person name="Nehls U."/>
            <person name="Egli S."/>
            <person name="Spatafora J.W."/>
            <person name="Grigoriev I.V."/>
            <person name="Martin F.M."/>
        </authorList>
    </citation>
    <scope>NUCLEOTIDE SEQUENCE [LARGE SCALE GENOMIC DNA]</scope>
    <source>
        <strain evidence="1 2">CBS 459.81</strain>
    </source>
</reference>
<name>A0A8E2JBU6_9PEZI</name>
<dbReference type="Proteomes" id="UP000250266">
    <property type="component" value="Unassembled WGS sequence"/>
</dbReference>
<dbReference type="AlphaFoldDB" id="A0A8E2JBU6"/>
<protein>
    <submittedName>
        <fullName evidence="1">Uncharacterized protein</fullName>
    </submittedName>
</protein>
<gene>
    <name evidence="1" type="ORF">K432DRAFT_139352</name>
</gene>
<organism evidence="1 2">
    <name type="scientific">Lepidopterella palustris CBS 459.81</name>
    <dbReference type="NCBI Taxonomy" id="1314670"/>
    <lineage>
        <taxon>Eukaryota</taxon>
        <taxon>Fungi</taxon>
        <taxon>Dikarya</taxon>
        <taxon>Ascomycota</taxon>
        <taxon>Pezizomycotina</taxon>
        <taxon>Dothideomycetes</taxon>
        <taxon>Pleosporomycetidae</taxon>
        <taxon>Mytilinidiales</taxon>
        <taxon>Argynnaceae</taxon>
        <taxon>Lepidopterella</taxon>
    </lineage>
</organism>
<evidence type="ECO:0000313" key="2">
    <source>
        <dbReference type="Proteomes" id="UP000250266"/>
    </source>
</evidence>
<keyword evidence="2" id="KW-1185">Reference proteome</keyword>
<dbReference type="EMBL" id="KV745192">
    <property type="protein sequence ID" value="OCK76652.1"/>
    <property type="molecule type" value="Genomic_DNA"/>
</dbReference>
<sequence>MSKFSHRMRPQKDSFPQLEQELMRITKRELKLCCQRTTYWSPTFQARRHMVTGFPHRVAASCSALVLGMAHCLIQAIQAPIE</sequence>